<dbReference type="GO" id="GO:0008422">
    <property type="term" value="F:beta-glucosidase activity"/>
    <property type="evidence" value="ECO:0007669"/>
    <property type="project" value="UniProtKB-EC"/>
</dbReference>
<evidence type="ECO:0000313" key="11">
    <source>
        <dbReference type="EMBL" id="MBP1968587.1"/>
    </source>
</evidence>
<comment type="catalytic activity">
    <reaction evidence="1">
        <text>Hydrolysis of terminal, non-reducing beta-D-glucosyl residues with release of beta-D-glucose.</text>
        <dbReference type="EC" id="3.2.1.21"/>
    </reaction>
</comment>
<evidence type="ECO:0000313" key="12">
    <source>
        <dbReference type="Proteomes" id="UP001519345"/>
    </source>
</evidence>
<dbReference type="Pfam" id="PF00933">
    <property type="entry name" value="Glyco_hydro_3"/>
    <property type="match status" value="1"/>
</dbReference>
<proteinExistence type="inferred from homology"/>
<evidence type="ECO:0000256" key="1">
    <source>
        <dbReference type="ARBA" id="ARBA00000448"/>
    </source>
</evidence>
<evidence type="ECO:0000256" key="4">
    <source>
        <dbReference type="ARBA" id="ARBA00022729"/>
    </source>
</evidence>
<dbReference type="InterPro" id="IPR036962">
    <property type="entry name" value="Glyco_hydro_3_N_sf"/>
</dbReference>
<dbReference type="InterPro" id="IPR051915">
    <property type="entry name" value="Cellulose_Degrad_GH3"/>
</dbReference>
<dbReference type="PANTHER" id="PTHR30620">
    <property type="entry name" value="PERIPLASMIC BETA-GLUCOSIDASE-RELATED"/>
    <property type="match status" value="1"/>
</dbReference>
<gene>
    <name evidence="11" type="ORF">J2Z83_000679</name>
</gene>
<accession>A0ABS4ICC5</accession>
<evidence type="ECO:0000256" key="3">
    <source>
        <dbReference type="ARBA" id="ARBA00012744"/>
    </source>
</evidence>
<evidence type="ECO:0000256" key="7">
    <source>
        <dbReference type="SAM" id="SignalP"/>
    </source>
</evidence>
<dbReference type="InterPro" id="IPR001764">
    <property type="entry name" value="Glyco_hydro_3_N"/>
</dbReference>
<dbReference type="PRINTS" id="PR00133">
    <property type="entry name" value="GLHYDRLASE3"/>
</dbReference>
<keyword evidence="4 7" id="KW-0732">Signal</keyword>
<dbReference type="InterPro" id="IPR017853">
    <property type="entry name" value="GH"/>
</dbReference>
<keyword evidence="6 11" id="KW-0326">Glycosidase</keyword>
<reference evidence="11 12" key="1">
    <citation type="submission" date="2021-03" db="EMBL/GenBank/DDBJ databases">
        <title>Genomic Encyclopedia of Type Strains, Phase IV (KMG-IV): sequencing the most valuable type-strain genomes for metagenomic binning, comparative biology and taxonomic classification.</title>
        <authorList>
            <person name="Goeker M."/>
        </authorList>
    </citation>
    <scope>NUCLEOTIDE SEQUENCE [LARGE SCALE GENOMIC DNA]</scope>
    <source>
        <strain evidence="11 12">DSM 25609</strain>
    </source>
</reference>
<evidence type="ECO:0000256" key="2">
    <source>
        <dbReference type="ARBA" id="ARBA00005336"/>
    </source>
</evidence>
<evidence type="ECO:0000256" key="5">
    <source>
        <dbReference type="ARBA" id="ARBA00022801"/>
    </source>
</evidence>
<feature type="domain" description="FIMAH" evidence="10">
    <location>
        <begin position="677"/>
        <end position="756"/>
    </location>
</feature>
<dbReference type="PANTHER" id="PTHR30620:SF16">
    <property type="entry name" value="LYSOSOMAL BETA GLUCOSIDASE"/>
    <property type="match status" value="1"/>
</dbReference>
<dbReference type="Pfam" id="PF01915">
    <property type="entry name" value="Glyco_hydro_3_C"/>
    <property type="match status" value="1"/>
</dbReference>
<dbReference type="PROSITE" id="PS00430">
    <property type="entry name" value="TONB_DEPENDENT_REC_1"/>
    <property type="match status" value="1"/>
</dbReference>
<keyword evidence="5 11" id="KW-0378">Hydrolase</keyword>
<dbReference type="InterPro" id="IPR010916">
    <property type="entry name" value="TonB_box_CS"/>
</dbReference>
<dbReference type="Pfam" id="PF22888">
    <property type="entry name" value="FIMAH"/>
    <property type="match status" value="1"/>
</dbReference>
<dbReference type="InterPro" id="IPR002772">
    <property type="entry name" value="Glyco_hydro_3_C"/>
</dbReference>
<evidence type="ECO:0000256" key="6">
    <source>
        <dbReference type="ARBA" id="ARBA00023295"/>
    </source>
</evidence>
<dbReference type="Gene3D" id="3.20.20.300">
    <property type="entry name" value="Glycoside hydrolase, family 3, N-terminal domain"/>
    <property type="match status" value="1"/>
</dbReference>
<dbReference type="Gene3D" id="3.40.50.1700">
    <property type="entry name" value="Glycoside hydrolase family 3 C-terminal domain"/>
    <property type="match status" value="1"/>
</dbReference>
<keyword evidence="12" id="KW-1185">Reference proteome</keyword>
<feature type="domain" description="Glycoside hydrolase family 3 N-terminal" evidence="8">
    <location>
        <begin position="128"/>
        <end position="425"/>
    </location>
</feature>
<dbReference type="EMBL" id="JAGGKX010000002">
    <property type="protein sequence ID" value="MBP1968587.1"/>
    <property type="molecule type" value="Genomic_DNA"/>
</dbReference>
<evidence type="ECO:0000259" key="9">
    <source>
        <dbReference type="Pfam" id="PF01915"/>
    </source>
</evidence>
<protein>
    <recommendedName>
        <fullName evidence="3">beta-glucosidase</fullName>
        <ecNumber evidence="3">3.2.1.21</ecNumber>
    </recommendedName>
</protein>
<sequence length="760" mass="84524">MGKTIFGSKVVLYFLTLLLVSSLFVSSISAQDGINADPDVDTRVKDTMEVDGKTFRDLNGNGELDPYEDWRLPVEERVEDLVSQMNAEEKAGLMHISSLRDESSTGLTDDHLRYFVVRDDPNAYDLAERGNEFQELAESTRLGIPVVMTANPRDHINFDQVVGHAEASGQWPGELGLAATQDPELVREFAELSAEQWRSSGMHKMYGYMADVLTEPRWTRTDGTFGEDPELIADMMTSIVEGFQGEELSENSVSLTTKHFPGGGPRVDGTDPHHEWGQTNEYPTEGSLYNYHLPPMVAAIEAGTTSIMPYYAKPMNEASALQLPEHLWFSEDQQFEEVAFAYNKSILQDLMQDELGFDGYVNSDSGILDNMPWGVEHLTLEERYAKAIDAGTSIFSDYNDPSGLISALDQGVVSEDDLDPSVTFLLTEMFELGLFENPYVDPELAQEINDDPETQDLADEAHRKSIVLLSNENDDNGQVLPITDNEVEDVKLYVEAFRAGEEESAEASADLAQSIASADPSMEVVDYPEEATHAYIAVMPTINWRQHDNEGDPPSIELKKDSDTEIDAERILDLQEQVETTILGVNMTNPWLINEIEPGADAVLATFNNTPESIVDIIRGKFNPTGELPFTVPADTEAVENNASDVPGYAETFDYAYTDASDNDYELGFGLSYTSASDIKEKIDQFEEEGEFQNFGAARSLQAQLNPVEQFENQGDAEKVVQHLEGFNQKLEQHIEKGRISEKAFESIQASAADLMAKWQ</sequence>
<dbReference type="InterPro" id="IPR054470">
    <property type="entry name" value="FIMAH_dom"/>
</dbReference>
<dbReference type="Proteomes" id="UP001519345">
    <property type="component" value="Unassembled WGS sequence"/>
</dbReference>
<comment type="similarity">
    <text evidence="2">Belongs to the glycosyl hydrolase 3 family.</text>
</comment>
<comment type="caution">
    <text evidence="11">The sequence shown here is derived from an EMBL/GenBank/DDBJ whole genome shotgun (WGS) entry which is preliminary data.</text>
</comment>
<feature type="domain" description="Glycoside hydrolase family 3 C-terminal" evidence="9">
    <location>
        <begin position="466"/>
        <end position="673"/>
    </location>
</feature>
<dbReference type="SUPFAM" id="SSF51445">
    <property type="entry name" value="(Trans)glycosidases"/>
    <property type="match status" value="1"/>
</dbReference>
<evidence type="ECO:0000259" key="8">
    <source>
        <dbReference type="Pfam" id="PF00933"/>
    </source>
</evidence>
<dbReference type="InterPro" id="IPR036881">
    <property type="entry name" value="Glyco_hydro_3_C_sf"/>
</dbReference>
<dbReference type="RefSeq" id="WP_390336642.1">
    <property type="nucleotide sequence ID" value="NZ_JBHTJK010000002.1"/>
</dbReference>
<feature type="chain" id="PRO_5046976361" description="beta-glucosidase" evidence="7">
    <location>
        <begin position="31"/>
        <end position="760"/>
    </location>
</feature>
<dbReference type="EC" id="3.2.1.21" evidence="3"/>
<feature type="signal peptide" evidence="7">
    <location>
        <begin position="1"/>
        <end position="30"/>
    </location>
</feature>
<name>A0ABS4ICC5_9BACI</name>
<dbReference type="SUPFAM" id="SSF52279">
    <property type="entry name" value="Beta-D-glucan exohydrolase, C-terminal domain"/>
    <property type="match status" value="1"/>
</dbReference>
<organism evidence="11 12">
    <name type="scientific">Virgibacillus natechei</name>
    <dbReference type="NCBI Taxonomy" id="1216297"/>
    <lineage>
        <taxon>Bacteria</taxon>
        <taxon>Bacillati</taxon>
        <taxon>Bacillota</taxon>
        <taxon>Bacilli</taxon>
        <taxon>Bacillales</taxon>
        <taxon>Bacillaceae</taxon>
        <taxon>Virgibacillus</taxon>
    </lineage>
</organism>
<evidence type="ECO:0000259" key="10">
    <source>
        <dbReference type="Pfam" id="PF22888"/>
    </source>
</evidence>